<gene>
    <name evidence="1" type="ORF">KVT40_008977</name>
</gene>
<dbReference type="EMBL" id="JAESVG020000010">
    <property type="protein sequence ID" value="KAG8624001.1"/>
    <property type="molecule type" value="Genomic_DNA"/>
</dbReference>
<sequence length="222" mass="25603">MREPPSGSAKRNLGTSCPLAFVLSTTRNLKRLHWDWHYESAFKHEFNQPFLDLEAICDDLAPVRHSLKELVIQADCTIDDGMAHPWLTVRSSPTKMMNFEFDHLEIPLPFLVTFNPANSIRLQDVVPRTIRRLVINLGLFPHISSDRFGGGGDVDVNEWDDESLFELIEVWMRSWPECYSILSHVTVPLKSMSWDPNYADTVGKEAKLRELLLQHEVEVKIY</sequence>
<comment type="caution">
    <text evidence="1">The sequence shown here is derived from an EMBL/GenBank/DDBJ whole genome shotgun (WGS) entry which is preliminary data.</text>
</comment>
<keyword evidence="2" id="KW-1185">Reference proteome</keyword>
<proteinExistence type="predicted"/>
<dbReference type="Proteomes" id="UP000809789">
    <property type="component" value="Unassembled WGS sequence"/>
</dbReference>
<evidence type="ECO:0000313" key="2">
    <source>
        <dbReference type="Proteomes" id="UP000809789"/>
    </source>
</evidence>
<name>A0A8K0PC04_9PEZI</name>
<dbReference type="OrthoDB" id="3720847at2759"/>
<accession>A0A8K0PC04</accession>
<evidence type="ECO:0000313" key="1">
    <source>
        <dbReference type="EMBL" id="KAG8624001.1"/>
    </source>
</evidence>
<dbReference type="AlphaFoldDB" id="A0A8K0PC04"/>
<protein>
    <submittedName>
        <fullName evidence="1">Uncharacterized protein</fullName>
    </submittedName>
</protein>
<organism evidence="1 2">
    <name type="scientific">Elsinoe batatas</name>
    <dbReference type="NCBI Taxonomy" id="2601811"/>
    <lineage>
        <taxon>Eukaryota</taxon>
        <taxon>Fungi</taxon>
        <taxon>Dikarya</taxon>
        <taxon>Ascomycota</taxon>
        <taxon>Pezizomycotina</taxon>
        <taxon>Dothideomycetes</taxon>
        <taxon>Dothideomycetidae</taxon>
        <taxon>Myriangiales</taxon>
        <taxon>Elsinoaceae</taxon>
        <taxon>Elsinoe</taxon>
    </lineage>
</organism>
<reference evidence="1" key="1">
    <citation type="submission" date="2021-07" db="EMBL/GenBank/DDBJ databases">
        <title>Elsinoe batatas strain:CRI-CJ2 Genome sequencing and assembly.</title>
        <authorList>
            <person name="Huang L."/>
        </authorList>
    </citation>
    <scope>NUCLEOTIDE SEQUENCE</scope>
    <source>
        <strain evidence="1">CRI-CJ2</strain>
    </source>
</reference>